<dbReference type="EMBL" id="MUGW01000006">
    <property type="protein sequence ID" value="OXA95228.1"/>
    <property type="molecule type" value="Genomic_DNA"/>
</dbReference>
<name>A0A226HMY1_9FLAO</name>
<reference evidence="1 2" key="1">
    <citation type="submission" date="2016-11" db="EMBL/GenBank/DDBJ databases">
        <title>Whole genomes of Flavobacteriaceae.</title>
        <authorList>
            <person name="Stine C."/>
            <person name="Li C."/>
            <person name="Tadesse D."/>
        </authorList>
    </citation>
    <scope>NUCLEOTIDE SEQUENCE [LARGE SCALE GENOMIC DNA]</scope>
    <source>
        <strain evidence="1 2">DSM 18292</strain>
    </source>
</reference>
<evidence type="ECO:0000313" key="1">
    <source>
        <dbReference type="EMBL" id="OXA95228.1"/>
    </source>
</evidence>
<gene>
    <name evidence="1" type="ORF">B0A66_02850</name>
</gene>
<comment type="caution">
    <text evidence="1">The sequence shown here is derived from an EMBL/GenBank/DDBJ whole genome shotgun (WGS) entry which is preliminary data.</text>
</comment>
<organism evidence="1 2">
    <name type="scientific">Flavobacterium hercynium</name>
    <dbReference type="NCBI Taxonomy" id="387094"/>
    <lineage>
        <taxon>Bacteria</taxon>
        <taxon>Pseudomonadati</taxon>
        <taxon>Bacteroidota</taxon>
        <taxon>Flavobacteriia</taxon>
        <taxon>Flavobacteriales</taxon>
        <taxon>Flavobacteriaceae</taxon>
        <taxon>Flavobacterium</taxon>
    </lineage>
</organism>
<keyword evidence="2" id="KW-1185">Reference proteome</keyword>
<dbReference type="Proteomes" id="UP000198345">
    <property type="component" value="Unassembled WGS sequence"/>
</dbReference>
<sequence>MYAFHLNDYKKALDNMCKAYNIYTAQKSPYRTDAEKIMQMLYKQMKQDGKEELFNKILEENNISSK</sequence>
<evidence type="ECO:0000313" key="2">
    <source>
        <dbReference type="Proteomes" id="UP000198345"/>
    </source>
</evidence>
<accession>A0A226HMY1</accession>
<protein>
    <submittedName>
        <fullName evidence="1">Uncharacterized protein</fullName>
    </submittedName>
</protein>
<dbReference type="AlphaFoldDB" id="A0A226HMY1"/>
<proteinExistence type="predicted"/>